<accession>A0A1C4DV55</accession>
<reference evidence="2" key="1">
    <citation type="submission" date="2016-08" db="EMBL/GenBank/DDBJ databases">
        <authorList>
            <person name="Varghese N."/>
            <person name="Submissions Spin"/>
        </authorList>
    </citation>
    <scope>NUCLEOTIDE SEQUENCE [LARGE SCALE GENOMIC DNA]</scope>
    <source>
        <strain evidence="2">R-53144</strain>
    </source>
</reference>
<name>A0A1C4DV55_9GAMM</name>
<dbReference type="Proteomes" id="UP000199698">
    <property type="component" value="Unassembled WGS sequence"/>
</dbReference>
<organism evidence="1 2">
    <name type="scientific">Gilliamella intestini</name>
    <dbReference type="NCBI Taxonomy" id="1798183"/>
    <lineage>
        <taxon>Bacteria</taxon>
        <taxon>Pseudomonadati</taxon>
        <taxon>Pseudomonadota</taxon>
        <taxon>Gammaproteobacteria</taxon>
        <taxon>Orbales</taxon>
        <taxon>Orbaceae</taxon>
        <taxon>Gilliamella</taxon>
    </lineage>
</organism>
<gene>
    <name evidence="1" type="ORF">GA0061080_11121</name>
</gene>
<protein>
    <submittedName>
        <fullName evidence="1">Uncharacterized protein</fullName>
    </submittedName>
</protein>
<evidence type="ECO:0000313" key="2">
    <source>
        <dbReference type="Proteomes" id="UP000199698"/>
    </source>
</evidence>
<dbReference type="AlphaFoldDB" id="A0A1C4DV55"/>
<keyword evidence="2" id="KW-1185">Reference proteome</keyword>
<dbReference type="OrthoDB" id="7066403at2"/>
<dbReference type="RefSeq" id="WP_091126268.1">
    <property type="nucleotide sequence ID" value="NZ_FMBA01000112.1"/>
</dbReference>
<proteinExistence type="predicted"/>
<dbReference type="EMBL" id="FMBA01000112">
    <property type="protein sequence ID" value="SCC35151.1"/>
    <property type="molecule type" value="Genomic_DNA"/>
</dbReference>
<sequence>MEYKLDVTNSYQEFICLDNNLGIENYLSFDLESGEDDFQVNLENIAVNMSEEIWYLPIIKQNPKSVLNNALNEIDLNDPSSILIILIRKARLIIKNFKNMYLKIHDEKNERFHSTDSNFTIGDKYIWLAGKSADYSDQEINLKIVFSGRLNFVFEESDILIQTVEFRDYITHHEVDIINRYQELIVKLKNRNINQLDLNNIYSNFLEYVFSKNYFRSSEKGNIAYKNYVV</sequence>
<evidence type="ECO:0000313" key="1">
    <source>
        <dbReference type="EMBL" id="SCC35151.1"/>
    </source>
</evidence>